<evidence type="ECO:0000256" key="2">
    <source>
        <dbReference type="PROSITE-ProRule" id="PRU00023"/>
    </source>
</evidence>
<evidence type="ECO:0000313" key="5">
    <source>
        <dbReference type="Proteomes" id="UP000293823"/>
    </source>
</evidence>
<dbReference type="PANTHER" id="PTHR10039">
    <property type="entry name" value="AMELOGENIN"/>
    <property type="match status" value="1"/>
</dbReference>
<dbReference type="Pfam" id="PF12796">
    <property type="entry name" value="Ank_2"/>
    <property type="match status" value="2"/>
</dbReference>
<dbReference type="Proteomes" id="UP000293823">
    <property type="component" value="Unassembled WGS sequence"/>
</dbReference>
<feature type="repeat" description="ANK" evidence="2">
    <location>
        <begin position="679"/>
        <end position="711"/>
    </location>
</feature>
<keyword evidence="1" id="KW-0677">Repeat</keyword>
<dbReference type="SUPFAM" id="SSF48403">
    <property type="entry name" value="Ankyrin repeat"/>
    <property type="match status" value="1"/>
</dbReference>
<dbReference type="SMART" id="SM00248">
    <property type="entry name" value="ANK"/>
    <property type="match status" value="4"/>
</dbReference>
<dbReference type="OrthoDB" id="195446at2759"/>
<dbReference type="EMBL" id="PEJP01000002">
    <property type="protein sequence ID" value="RYO73160.1"/>
    <property type="molecule type" value="Genomic_DNA"/>
</dbReference>
<dbReference type="PROSITE" id="PS50297">
    <property type="entry name" value="ANK_REP_REGION"/>
    <property type="match status" value="1"/>
</dbReference>
<accession>A0A4Q4SQF1</accession>
<dbReference type="PANTHER" id="PTHR10039:SF15">
    <property type="entry name" value="NACHT DOMAIN-CONTAINING PROTEIN"/>
    <property type="match status" value="1"/>
</dbReference>
<evidence type="ECO:0000259" key="3">
    <source>
        <dbReference type="Pfam" id="PF24883"/>
    </source>
</evidence>
<dbReference type="InterPro" id="IPR027417">
    <property type="entry name" value="P-loop_NTPase"/>
</dbReference>
<reference evidence="5" key="1">
    <citation type="journal article" date="2019" name="bioRxiv">
        <title>Genomics, evolutionary history and diagnostics of the Alternaria alternata species group including apple and Asian pear pathotypes.</title>
        <authorList>
            <person name="Armitage A.D."/>
            <person name="Cockerton H.M."/>
            <person name="Sreenivasaprasad S."/>
            <person name="Woodhall J.W."/>
            <person name="Lane C.R."/>
            <person name="Harrison R.J."/>
            <person name="Clarkson J.P."/>
        </authorList>
    </citation>
    <scope>NUCLEOTIDE SEQUENCE [LARGE SCALE GENOMIC DNA]</scope>
    <source>
        <strain evidence="5">RGR 97.0016</strain>
    </source>
</reference>
<dbReference type="Pfam" id="PF24883">
    <property type="entry name" value="NPHP3_N"/>
    <property type="match status" value="1"/>
</dbReference>
<feature type="domain" description="Nephrocystin 3-like N-terminal" evidence="3">
    <location>
        <begin position="78"/>
        <end position="241"/>
    </location>
</feature>
<dbReference type="InterPro" id="IPR002110">
    <property type="entry name" value="Ankyrin_rpt"/>
</dbReference>
<evidence type="ECO:0000256" key="1">
    <source>
        <dbReference type="ARBA" id="ARBA00022737"/>
    </source>
</evidence>
<dbReference type="Gene3D" id="1.25.40.20">
    <property type="entry name" value="Ankyrin repeat-containing domain"/>
    <property type="match status" value="1"/>
</dbReference>
<protein>
    <recommendedName>
        <fullName evidence="3">Nephrocystin 3-like N-terminal domain-containing protein</fullName>
    </recommendedName>
</protein>
<organism evidence="4 5">
    <name type="scientific">Alternaria arborescens</name>
    <dbReference type="NCBI Taxonomy" id="156630"/>
    <lineage>
        <taxon>Eukaryota</taxon>
        <taxon>Fungi</taxon>
        <taxon>Dikarya</taxon>
        <taxon>Ascomycota</taxon>
        <taxon>Pezizomycotina</taxon>
        <taxon>Dothideomycetes</taxon>
        <taxon>Pleosporomycetidae</taxon>
        <taxon>Pleosporales</taxon>
        <taxon>Pleosporineae</taxon>
        <taxon>Pleosporaceae</taxon>
        <taxon>Alternaria</taxon>
        <taxon>Alternaria sect. Alternaria</taxon>
    </lineage>
</organism>
<proteinExistence type="predicted"/>
<comment type="caution">
    <text evidence="4">The sequence shown here is derived from an EMBL/GenBank/DDBJ whole genome shotgun (WGS) entry which is preliminary data.</text>
</comment>
<name>A0A4Q4SQF1_9PLEO</name>
<dbReference type="InterPro" id="IPR036770">
    <property type="entry name" value="Ankyrin_rpt-contain_sf"/>
</dbReference>
<gene>
    <name evidence="4" type="ORF">AA0113_g728</name>
</gene>
<evidence type="ECO:0000313" key="4">
    <source>
        <dbReference type="EMBL" id="RYO73160.1"/>
    </source>
</evidence>
<dbReference type="AlphaFoldDB" id="A0A4Q4SQF1"/>
<dbReference type="SUPFAM" id="SSF52540">
    <property type="entry name" value="P-loop containing nucleoside triphosphate hydrolases"/>
    <property type="match status" value="1"/>
</dbReference>
<dbReference type="Gene3D" id="3.40.50.300">
    <property type="entry name" value="P-loop containing nucleotide triphosphate hydrolases"/>
    <property type="match status" value="1"/>
</dbReference>
<dbReference type="InterPro" id="IPR056884">
    <property type="entry name" value="NPHP3-like_N"/>
</dbReference>
<sequence>MDTATGSTADQTMTHVTNLDDQVAEQGQEDQSKLERFREQVMSWLGYTIKRKKKTIFETRMTMEEQKHSRLREKYLKGIGRWFFETEQYQRWLGGDCSTLVCPGIPGSGKTMLASEVVDRLNDISRNQHVKGSIGVAFAYLNANFGDVPSTLRVMKQLLSQLVENCPWSDRLQDTGPWIDCTEVTLDAVTELAHTVGTLYTQVYIVIDALDEVNSAQKGADEAIASLQGLQENFGAKLLFTLRNVPDVIGQLQGDGRIDIQAEEGDVSTFVDHVLQNIDIRRFGEAPHSQTLRDDLRKSLVLLSKNMFSLAERSIGRLNSLKAIEAFVSSPFESSALESFYGQEARRIMEQHKDYAKLACQVISLMSFAKRNLTMPEMQHALALNAGQQSKGQTILSFDDKGVANAIISSCRGLLKVKSKSRKVTWVHHSASVLIGPNASRYFHPDAFQRFQGQLSTPSLLVNKLQNMCIACLAHSEFKSGPCRNDMLLEERLTRYPFYKYACKYWAQHVLPLEDKNKVLLWRFLENDQSIAAAYQVFLITQEMPRGTGSSQIAPEGITGMHLVAHFGLHEILKELIERRVDDVAAKDSNGHTPLWWAAKSRMKETAKILIPRDYETVSSLVRFGDVDLVQLLLDAKYDLNRRGAWGRTLLHNAIMEDKPLIAHKLLEEDAEFDQADGNGDTPLALALQKGQRQTADTLLDMGASTKNTTVEQWRNAYGKSQCSVMHITRAARKSSVKFLEGETQDEMEDTVQHQAMNLFISPATSCPVWMQSDQPSLPLQHESFWKGLVITYLVVLKFPMATMMDQKTGFCLPSMVPIGIKWSMIKDENGKDGFRRWTHYHNLPDTWIPQETLHIYLQFLKQMRIRWEMICENGALHLQHCVSYYVQVFPNFNEADEILHFKRKEILNAKGEDLELTDQLPEDAQQWTELRRELAQQVNAATQFVSEYNRLYREQKAHGDCQDFLHKFQFDIEQSLNSLDTTSQNLISIEFNLVTIREARKSVTMSASLKRLSWITFVFLPATFSAVRAL</sequence>
<keyword evidence="2" id="KW-0040">ANK repeat</keyword>
<dbReference type="PROSITE" id="PS50088">
    <property type="entry name" value="ANK_REPEAT"/>
    <property type="match status" value="1"/>
</dbReference>
<keyword evidence="5" id="KW-1185">Reference proteome</keyword>